<dbReference type="PRINTS" id="PR00413">
    <property type="entry name" value="HADHALOGNASE"/>
</dbReference>
<dbReference type="HOGENOM" id="CLU_023273_0_0_6"/>
<accession>A0A0H3FQ36</accession>
<dbReference type="InterPro" id="IPR023943">
    <property type="entry name" value="Enolase-ppase_E1"/>
</dbReference>
<comment type="function">
    <text evidence="5">Bifunctional enzyme that catalyzes the enolization of 2,3-diketo-5-methylthiopentyl-1-phosphate (DK-MTP-1-P) into the intermediate 2-hydroxy-3-keto-5-methylthiopentenyl-1-phosphate (HK-MTPenyl-1-P), which is then dephosphorylated to form the acireductone 1,2-dihydroxy-3-keto-5-methylthiopentene (DHK-MTPene).</text>
</comment>
<evidence type="ECO:0000313" key="8">
    <source>
        <dbReference type="Proteomes" id="UP000008881"/>
    </source>
</evidence>
<dbReference type="Gene3D" id="1.10.720.60">
    <property type="match status" value="1"/>
</dbReference>
<dbReference type="EC" id="3.1.3.77" evidence="5"/>
<gene>
    <name evidence="5" type="primary">mtnC</name>
    <name evidence="7" type="ordered locus">EAE_13735</name>
</gene>
<dbReference type="GeneID" id="93310925"/>
<protein>
    <recommendedName>
        <fullName evidence="5">Enolase-phosphatase E1</fullName>
        <ecNumber evidence="5">3.1.3.77</ecNumber>
    </recommendedName>
    <alternativeName>
        <fullName evidence="5">2,3-diketo-5-methylthio-1-phosphopentane phosphatase</fullName>
    </alternativeName>
</protein>
<dbReference type="GO" id="GO:0043874">
    <property type="term" value="F:acireductone synthase activity"/>
    <property type="evidence" value="ECO:0007669"/>
    <property type="project" value="UniProtKB-EC"/>
</dbReference>
<dbReference type="AlphaFoldDB" id="A0A0H3FQ36"/>
<dbReference type="OrthoDB" id="9797416at2"/>
<keyword evidence="5" id="KW-0460">Magnesium</keyword>
<reference evidence="7 8" key="1">
    <citation type="journal article" date="2012" name="J. Bacteriol.">
        <title>Complete genome sequence of Enterobacter aerogenes KCTC 2190.</title>
        <authorList>
            <person name="Shin S.H."/>
            <person name="Kim S."/>
            <person name="Kim J.Y."/>
            <person name="Lee S."/>
            <person name="Um Y."/>
            <person name="Oh M.K."/>
            <person name="Kim Y.R."/>
            <person name="Lee J."/>
            <person name="Yang K.S."/>
        </authorList>
    </citation>
    <scope>NUCLEOTIDE SEQUENCE [LARGE SCALE GENOMIC DNA]</scope>
    <source>
        <strain evidence="7 8">KCTC 2190</strain>
    </source>
</reference>
<sequence>MIRAIVTDIEGTTSDIRFVHNVLFPYARERLAAFVSAQQYVEPVSTILDNLRTEIAAPEASTAALIETLFRFMDEDRKSTALKALQGIIWREGYLNGDFTGHLYPDVLPALEKWKAMGIDLYVYSSGSVAAQKLLFGYSDEGDITHLFSGYFDTLVGAKREVQSYRTIAEQLGHSPASILFLSDIHQELDAAEAAGLRTLQLVRGDRDPASHHPQVQRFDDIDPEQLPA</sequence>
<dbReference type="Gene3D" id="3.40.50.1000">
    <property type="entry name" value="HAD superfamily/HAD-like"/>
    <property type="match status" value="1"/>
</dbReference>
<dbReference type="EMBL" id="CP002824">
    <property type="protein sequence ID" value="AEG97661.1"/>
    <property type="molecule type" value="Genomic_DNA"/>
</dbReference>
<dbReference type="GO" id="GO:0019509">
    <property type="term" value="P:L-methionine salvage from methylthioadenosine"/>
    <property type="evidence" value="ECO:0007669"/>
    <property type="project" value="UniProtKB-UniRule"/>
</dbReference>
<dbReference type="NCBIfam" id="TIGR01549">
    <property type="entry name" value="HAD-SF-IA-v1"/>
    <property type="match status" value="1"/>
</dbReference>
<keyword evidence="3 5" id="KW-0378">Hydrolase</keyword>
<dbReference type="GO" id="GO:0043715">
    <property type="term" value="F:2,3-diketo-5-methylthiopentyl-1-phosphate enolase activity"/>
    <property type="evidence" value="ECO:0007669"/>
    <property type="project" value="UniProtKB-UniRule"/>
</dbReference>
<dbReference type="NCBIfam" id="TIGR01691">
    <property type="entry name" value="enolase-ppase"/>
    <property type="match status" value="1"/>
</dbReference>
<dbReference type="KEGG" id="eae:EAE_13735"/>
<dbReference type="InterPro" id="IPR023214">
    <property type="entry name" value="HAD_sf"/>
</dbReference>
<organism evidence="7 8">
    <name type="scientific">Klebsiella aerogenes (strain ATCC 13048 / DSM 30053 / CCUG 1429 / JCM 1235 / KCTC 2190 / NBRC 13534 / NCIMB 10102 / NCTC 10006 / CDC 819-56)</name>
    <name type="common">Enterobacter aerogenes</name>
    <dbReference type="NCBI Taxonomy" id="1028307"/>
    <lineage>
        <taxon>Bacteria</taxon>
        <taxon>Pseudomonadati</taxon>
        <taxon>Pseudomonadota</taxon>
        <taxon>Gammaproteobacteria</taxon>
        <taxon>Enterobacterales</taxon>
        <taxon>Enterobacteriaceae</taxon>
        <taxon>Klebsiella/Raoultella group</taxon>
        <taxon>Klebsiella</taxon>
    </lineage>
</organism>
<dbReference type="GO" id="GO:0000287">
    <property type="term" value="F:magnesium ion binding"/>
    <property type="evidence" value="ECO:0007669"/>
    <property type="project" value="UniProtKB-UniRule"/>
</dbReference>
<dbReference type="SFLD" id="SFLDG01133">
    <property type="entry name" value="C1.5.4:_Enolase-phosphatase_Li"/>
    <property type="match status" value="1"/>
</dbReference>
<dbReference type="SFLD" id="SFLDS00003">
    <property type="entry name" value="Haloacid_Dehalogenase"/>
    <property type="match status" value="1"/>
</dbReference>
<evidence type="ECO:0000256" key="2">
    <source>
        <dbReference type="ARBA" id="ARBA00022723"/>
    </source>
</evidence>
<dbReference type="PATRIC" id="fig|1028307.3.peg.2745"/>
<comment type="catalytic activity">
    <reaction evidence="5">
        <text>5-methylsulfanyl-2,3-dioxopentyl phosphate + H2O = 1,2-dihydroxy-5-(methylsulfanyl)pent-1-en-3-one + phosphate</text>
        <dbReference type="Rhea" id="RHEA:21700"/>
        <dbReference type="ChEBI" id="CHEBI:15377"/>
        <dbReference type="ChEBI" id="CHEBI:43474"/>
        <dbReference type="ChEBI" id="CHEBI:49252"/>
        <dbReference type="ChEBI" id="CHEBI:58828"/>
        <dbReference type="EC" id="3.1.3.77"/>
    </reaction>
</comment>
<dbReference type="GO" id="GO:0043716">
    <property type="term" value="F:2-hydroxy-3-keto-5-methylthiopentenyl-1-phosphate phosphatase activity"/>
    <property type="evidence" value="ECO:0007669"/>
    <property type="project" value="UniProtKB-UniRule"/>
</dbReference>
<evidence type="ECO:0000256" key="1">
    <source>
        <dbReference type="ARBA" id="ARBA00022605"/>
    </source>
</evidence>
<dbReference type="InterPro" id="IPR036412">
    <property type="entry name" value="HAD-like_sf"/>
</dbReference>
<dbReference type="SFLD" id="SFLDG01129">
    <property type="entry name" value="C1.5:_HAD__Beta-PGM__Phosphata"/>
    <property type="match status" value="1"/>
</dbReference>
<comment type="similarity">
    <text evidence="5">Belongs to the HAD-like hydrolase superfamily. MasA/MtnC family.</text>
</comment>
<dbReference type="SUPFAM" id="SSF56784">
    <property type="entry name" value="HAD-like"/>
    <property type="match status" value="1"/>
</dbReference>
<name>A0A0H3FQ36_KLEAK</name>
<evidence type="ECO:0000256" key="3">
    <source>
        <dbReference type="ARBA" id="ARBA00022801"/>
    </source>
</evidence>
<dbReference type="RefSeq" id="WP_015704722.1">
    <property type="nucleotide sequence ID" value="NC_015663.1"/>
</dbReference>
<comment type="cofactor">
    <cofactor evidence="5">
        <name>Mg(2+)</name>
        <dbReference type="ChEBI" id="CHEBI:18420"/>
    </cofactor>
    <text evidence="5">Binds 1 Mg(2+) ion per subunit.</text>
</comment>
<dbReference type="SFLD" id="SFLDF00044">
    <property type="entry name" value="enolase-phosphatase"/>
    <property type="match status" value="1"/>
</dbReference>
<evidence type="ECO:0000313" key="7">
    <source>
        <dbReference type="EMBL" id="AEG97661.1"/>
    </source>
</evidence>
<keyword evidence="8" id="KW-1185">Reference proteome</keyword>
<feature type="region of interest" description="Disordered" evidence="6">
    <location>
        <begin position="207"/>
        <end position="229"/>
    </location>
</feature>
<dbReference type="eggNOG" id="COG4229">
    <property type="taxonomic scope" value="Bacteria"/>
</dbReference>
<comment type="pathway">
    <text evidence="5">Amino-acid biosynthesis; L-methionine biosynthesis via salvage pathway; L-methionine from S-methyl-5-thio-alpha-D-ribose 1-phosphate: step 4/6.</text>
</comment>
<evidence type="ECO:0000256" key="6">
    <source>
        <dbReference type="SAM" id="MobiDB-lite"/>
    </source>
</evidence>
<dbReference type="Proteomes" id="UP000008881">
    <property type="component" value="Chromosome"/>
</dbReference>
<comment type="subunit">
    <text evidence="5">Monomer.</text>
</comment>
<proteinExistence type="inferred from homology"/>
<keyword evidence="2 5" id="KW-0479">Metal-binding</keyword>
<dbReference type="InterPro" id="IPR006439">
    <property type="entry name" value="HAD-SF_hydro_IA"/>
</dbReference>
<dbReference type="HAMAP" id="MF_01681">
    <property type="entry name" value="Salvage_MtnC"/>
    <property type="match status" value="1"/>
</dbReference>
<dbReference type="PANTHER" id="PTHR20371">
    <property type="entry name" value="ENOLASE-PHOSPHATASE E1"/>
    <property type="match status" value="1"/>
</dbReference>
<dbReference type="UniPathway" id="UPA00904">
    <property type="reaction ID" value="UER00876"/>
</dbReference>
<keyword evidence="1 5" id="KW-0028">Amino-acid biosynthesis</keyword>
<dbReference type="FunFam" id="3.40.50.1000:FF:000079">
    <property type="entry name" value="Enolase-phosphatase E1"/>
    <property type="match status" value="1"/>
</dbReference>
<dbReference type="PANTHER" id="PTHR20371:SF1">
    <property type="entry name" value="ENOLASE-PHOSPHATASE E1"/>
    <property type="match status" value="1"/>
</dbReference>
<evidence type="ECO:0000256" key="4">
    <source>
        <dbReference type="ARBA" id="ARBA00023167"/>
    </source>
</evidence>
<keyword evidence="4 5" id="KW-0486">Methionine biosynthesis</keyword>
<dbReference type="Pfam" id="PF00702">
    <property type="entry name" value="Hydrolase"/>
    <property type="match status" value="1"/>
</dbReference>
<comment type="pathway">
    <text evidence="5">Amino-acid biosynthesis; L-methionine biosynthesis via salvage pathway; L-methionine from S-methyl-5-thio-alpha-D-ribose 1-phosphate: step 3/6.</text>
</comment>
<dbReference type="CDD" id="cd01629">
    <property type="entry name" value="HAD_EP"/>
    <property type="match status" value="1"/>
</dbReference>
<evidence type="ECO:0000256" key="5">
    <source>
        <dbReference type="HAMAP-Rule" id="MF_01681"/>
    </source>
</evidence>